<feature type="chain" id="PRO_5046396340" description="Secreted protein" evidence="1">
    <location>
        <begin position="32"/>
        <end position="103"/>
    </location>
</feature>
<accession>A0ABV1WQD8</accession>
<evidence type="ECO:0000313" key="2">
    <source>
        <dbReference type="EMBL" id="MER7179065.1"/>
    </source>
</evidence>
<feature type="signal peptide" evidence="1">
    <location>
        <begin position="1"/>
        <end position="31"/>
    </location>
</feature>
<evidence type="ECO:0000313" key="3">
    <source>
        <dbReference type="Proteomes" id="UP001474181"/>
    </source>
</evidence>
<dbReference type="Proteomes" id="UP001474181">
    <property type="component" value="Unassembled WGS sequence"/>
</dbReference>
<protein>
    <recommendedName>
        <fullName evidence="4">Secreted protein</fullName>
    </recommendedName>
</protein>
<comment type="caution">
    <text evidence="2">The sequence shown here is derived from an EMBL/GenBank/DDBJ whole genome shotgun (WGS) entry which is preliminary data.</text>
</comment>
<evidence type="ECO:0000256" key="1">
    <source>
        <dbReference type="SAM" id="SignalP"/>
    </source>
</evidence>
<name>A0ABV1WQD8_9ACTN</name>
<dbReference type="EMBL" id="JBEPEK010000028">
    <property type="protein sequence ID" value="MER7179065.1"/>
    <property type="molecule type" value="Genomic_DNA"/>
</dbReference>
<evidence type="ECO:0008006" key="4">
    <source>
        <dbReference type="Google" id="ProtNLM"/>
    </source>
</evidence>
<gene>
    <name evidence="2" type="ORF">ABT404_06200</name>
</gene>
<reference evidence="2 3" key="1">
    <citation type="submission" date="2024-06" db="EMBL/GenBank/DDBJ databases">
        <title>The Natural Products Discovery Center: Release of the First 8490 Sequenced Strains for Exploring Actinobacteria Biosynthetic Diversity.</title>
        <authorList>
            <person name="Kalkreuter E."/>
            <person name="Kautsar S.A."/>
            <person name="Yang D."/>
            <person name="Bader C.D."/>
            <person name="Teijaro C.N."/>
            <person name="Fluegel L."/>
            <person name="Davis C.M."/>
            <person name="Simpson J.R."/>
            <person name="Lauterbach L."/>
            <person name="Steele A.D."/>
            <person name="Gui C."/>
            <person name="Meng S."/>
            <person name="Li G."/>
            <person name="Viehrig K."/>
            <person name="Ye F."/>
            <person name="Su P."/>
            <person name="Kiefer A.F."/>
            <person name="Nichols A."/>
            <person name="Cepeda A.J."/>
            <person name="Yan W."/>
            <person name="Fan B."/>
            <person name="Jiang Y."/>
            <person name="Adhikari A."/>
            <person name="Zheng C.-J."/>
            <person name="Schuster L."/>
            <person name="Cowan T.M."/>
            <person name="Smanski M.J."/>
            <person name="Chevrette M.G."/>
            <person name="De Carvalho L.P.S."/>
            <person name="Shen B."/>
        </authorList>
    </citation>
    <scope>NUCLEOTIDE SEQUENCE [LARGE SCALE GENOMIC DNA]</scope>
    <source>
        <strain evidence="2 3">NPDC000234</strain>
    </source>
</reference>
<keyword evidence="3" id="KW-1185">Reference proteome</keyword>
<keyword evidence="1" id="KW-0732">Signal</keyword>
<proteinExistence type="predicted"/>
<dbReference type="RefSeq" id="WP_350777937.1">
    <property type="nucleotide sequence ID" value="NZ_JBEPEK010000028.1"/>
</dbReference>
<organism evidence="2 3">
    <name type="scientific">Streptomyces hyaluromycini</name>
    <dbReference type="NCBI Taxonomy" id="1377993"/>
    <lineage>
        <taxon>Bacteria</taxon>
        <taxon>Bacillati</taxon>
        <taxon>Actinomycetota</taxon>
        <taxon>Actinomycetes</taxon>
        <taxon>Kitasatosporales</taxon>
        <taxon>Streptomycetaceae</taxon>
        <taxon>Streptomyces</taxon>
    </lineage>
</organism>
<sequence length="103" mass="10819">MKNLAKRIATTASSVPVAGVTALGAGGTASAATPASAHVPRPAVSVEAADYQWDHGVGYLLERGYSCDGIRGWHQDHHGTDSPRHDCDGLSYRGGHFYRGEGE</sequence>